<dbReference type="PANTHER" id="PTHR43543">
    <property type="entry name" value="MALONIC SEMIALDEHYDE REDUCTASE RUTE-RELATED"/>
    <property type="match status" value="1"/>
</dbReference>
<reference evidence="2 3" key="1">
    <citation type="submission" date="2016-10" db="EMBL/GenBank/DDBJ databases">
        <authorList>
            <person name="de Groot N.N."/>
        </authorList>
    </citation>
    <scope>NUCLEOTIDE SEQUENCE [LARGE SCALE GENOMIC DNA]</scope>
    <source>
        <strain evidence="2 3">DSM 9990</strain>
    </source>
</reference>
<feature type="domain" description="Nitroreductase" evidence="1">
    <location>
        <begin position="7"/>
        <end position="185"/>
    </location>
</feature>
<proteinExistence type="predicted"/>
<dbReference type="InterPro" id="IPR000415">
    <property type="entry name" value="Nitroreductase-like"/>
</dbReference>
<dbReference type="AlphaFoldDB" id="A0A1I4UHX8"/>
<evidence type="ECO:0000313" key="3">
    <source>
        <dbReference type="Proteomes" id="UP000199611"/>
    </source>
</evidence>
<protein>
    <submittedName>
        <fullName evidence="2">Nitroreductase</fullName>
    </submittedName>
</protein>
<dbReference type="InterPro" id="IPR029479">
    <property type="entry name" value="Nitroreductase"/>
</dbReference>
<dbReference type="Proteomes" id="UP000199611">
    <property type="component" value="Unassembled WGS sequence"/>
</dbReference>
<dbReference type="GO" id="GO:0016491">
    <property type="term" value="F:oxidoreductase activity"/>
    <property type="evidence" value="ECO:0007669"/>
    <property type="project" value="InterPro"/>
</dbReference>
<dbReference type="Pfam" id="PF00881">
    <property type="entry name" value="Nitroreductase"/>
    <property type="match status" value="1"/>
</dbReference>
<dbReference type="Gene3D" id="3.40.109.10">
    <property type="entry name" value="NADH Oxidase"/>
    <property type="match status" value="1"/>
</dbReference>
<accession>A0A1I4UHX8</accession>
<dbReference type="OrthoDB" id="9809288at2"/>
<dbReference type="EMBL" id="FOUU01000006">
    <property type="protein sequence ID" value="SFM88515.1"/>
    <property type="molecule type" value="Genomic_DNA"/>
</dbReference>
<evidence type="ECO:0000313" key="2">
    <source>
        <dbReference type="EMBL" id="SFM88515.1"/>
    </source>
</evidence>
<dbReference type="STRING" id="39841.SAMN05660836_01806"/>
<organism evidence="2 3">
    <name type="scientific">Thermodesulforhabdus norvegica</name>
    <dbReference type="NCBI Taxonomy" id="39841"/>
    <lineage>
        <taxon>Bacteria</taxon>
        <taxon>Pseudomonadati</taxon>
        <taxon>Thermodesulfobacteriota</taxon>
        <taxon>Syntrophobacteria</taxon>
        <taxon>Syntrophobacterales</taxon>
        <taxon>Thermodesulforhabdaceae</taxon>
        <taxon>Thermodesulforhabdus</taxon>
    </lineage>
</organism>
<gene>
    <name evidence="2" type="ORF">SAMN05660836_01806</name>
</gene>
<dbReference type="CDD" id="cd02137">
    <property type="entry name" value="MhqN-like"/>
    <property type="match status" value="1"/>
</dbReference>
<dbReference type="PANTHER" id="PTHR43543:SF1">
    <property type="entry name" value="MALONIC SEMIALDEHYDE REDUCTASE RUTE-RELATED"/>
    <property type="match status" value="1"/>
</dbReference>
<sequence>MDALKAITERRAINFFDPGRNVPEETLQKIIETANLAPSSFNLQPWHIIVVRDAEKKKILRQCAMNQPKVEEAPVVLIVVADPYAVEEHLERVLEDRLKKGYLTDEGQKEAVRKAVKKLYGEPDSKKRIIFATKNTAFFAMTLMIAARAFGLETHPMDGFDEDCVKKEFAVPEDKIIPCLIAMGYPKPDLKLLERPMRRPVNEFIHDDLW</sequence>
<dbReference type="RefSeq" id="WP_093395173.1">
    <property type="nucleotide sequence ID" value="NZ_FOUU01000006.1"/>
</dbReference>
<name>A0A1I4UHX8_9BACT</name>
<dbReference type="InterPro" id="IPR050461">
    <property type="entry name" value="Nitroreductase_HadB/RutE"/>
</dbReference>
<keyword evidence="3" id="KW-1185">Reference proteome</keyword>
<dbReference type="SUPFAM" id="SSF55469">
    <property type="entry name" value="FMN-dependent nitroreductase-like"/>
    <property type="match status" value="1"/>
</dbReference>
<evidence type="ECO:0000259" key="1">
    <source>
        <dbReference type="Pfam" id="PF00881"/>
    </source>
</evidence>